<keyword evidence="1" id="KW-0812">Transmembrane</keyword>
<dbReference type="GeneID" id="27708022"/>
<accession>A0A0D2K7U4</accession>
<sequence length="602" mass="65733">MGTRNDYSKVPHLDQVDSLSTTPSTEHYKSNTPEFVDSNEATVVDQSGKWSRWRNDYWWDEVASLILGIIALGAICAVLAAYDGQPVPRLPHGITLNAIVSFLATIAKACLVLPLASVIGQGKWLWFLNGHKLRDIQTLDAASRGPMGALQMLATRRGGFLVCLSAAAVVLSIGFDPFVQQLITYPLRQTSQESNLARVRTMKPPRAHHFAFSESTSAINFLDLPFWSAVQSGIYDGQSSPRSVPSCPHGSCEWPVYHSLAFCSKCVNMTDHVTMTTQLGSQVPMNATRLIETYLDLFELGPSTWLSGTYAGIKDPLLALGSVTMQWSTDGTKVELKSASECALTLCTKVNGTTVTSSILSTTYGEVQTNSGLGYATWSAVVNDTTYFLSDGINFAPNSPDGAGENGEQLTGIIQTMLDVTVGNKYYVGHIICTVDQDNSTNRTVVTKCYTETEFDGTGYSSTEMQIIDSTPRGLEALLENIAAATTDLFQRYGNVEVTGFALTAENFVQTRWWWISLPAAVVLMAMVSLAATMYTTKRRNIGIWKTALLPVIFRGPFVEHSMRGGGEGERISEMKKVAKGITVKLVRDGDRGLRLRSRNGN</sequence>
<feature type="transmembrane region" description="Helical" evidence="1">
    <location>
        <begin position="62"/>
        <end position="82"/>
    </location>
</feature>
<dbReference type="Pfam" id="PF11374">
    <property type="entry name" value="DUF3176"/>
    <property type="match status" value="1"/>
</dbReference>
<evidence type="ECO:0000313" key="2">
    <source>
        <dbReference type="EMBL" id="KIY02138.1"/>
    </source>
</evidence>
<gene>
    <name evidence="2" type="ORF">Z520_02276</name>
</gene>
<dbReference type="PANTHER" id="PTHR35394">
    <property type="entry name" value="DUF3176 DOMAIN-CONTAINING PROTEIN"/>
    <property type="match status" value="1"/>
</dbReference>
<dbReference type="Proteomes" id="UP000053411">
    <property type="component" value="Unassembled WGS sequence"/>
</dbReference>
<dbReference type="PANTHER" id="PTHR35394:SF5">
    <property type="entry name" value="DUF3176 DOMAIN-CONTAINING PROTEIN"/>
    <property type="match status" value="1"/>
</dbReference>
<keyword evidence="1" id="KW-1133">Transmembrane helix</keyword>
<dbReference type="OrthoDB" id="4159708at2759"/>
<evidence type="ECO:0000313" key="3">
    <source>
        <dbReference type="Proteomes" id="UP000053411"/>
    </source>
</evidence>
<dbReference type="InterPro" id="IPR021514">
    <property type="entry name" value="DUF3176"/>
</dbReference>
<keyword evidence="3" id="KW-1185">Reference proteome</keyword>
<dbReference type="STRING" id="1442371.A0A0D2K7U4"/>
<organism evidence="2 3">
    <name type="scientific">Fonsecaea multimorphosa CBS 102226</name>
    <dbReference type="NCBI Taxonomy" id="1442371"/>
    <lineage>
        <taxon>Eukaryota</taxon>
        <taxon>Fungi</taxon>
        <taxon>Dikarya</taxon>
        <taxon>Ascomycota</taxon>
        <taxon>Pezizomycotina</taxon>
        <taxon>Eurotiomycetes</taxon>
        <taxon>Chaetothyriomycetidae</taxon>
        <taxon>Chaetothyriales</taxon>
        <taxon>Herpotrichiellaceae</taxon>
        <taxon>Fonsecaea</taxon>
    </lineage>
</organism>
<dbReference type="AlphaFoldDB" id="A0A0D2K7U4"/>
<dbReference type="EMBL" id="KN848064">
    <property type="protein sequence ID" value="KIY02138.1"/>
    <property type="molecule type" value="Genomic_DNA"/>
</dbReference>
<feature type="transmembrane region" description="Helical" evidence="1">
    <location>
        <begin position="94"/>
        <end position="116"/>
    </location>
</feature>
<feature type="transmembrane region" description="Helical" evidence="1">
    <location>
        <begin position="159"/>
        <end position="179"/>
    </location>
</feature>
<protein>
    <submittedName>
        <fullName evidence="2">Uncharacterized protein</fullName>
    </submittedName>
</protein>
<dbReference type="RefSeq" id="XP_016636260.1">
    <property type="nucleotide sequence ID" value="XM_016772790.1"/>
</dbReference>
<reference evidence="2 3" key="1">
    <citation type="submission" date="2015-01" db="EMBL/GenBank/DDBJ databases">
        <title>The Genome Sequence of Fonsecaea multimorphosa CBS 102226.</title>
        <authorList>
            <consortium name="The Broad Institute Genomics Platform"/>
            <person name="Cuomo C."/>
            <person name="de Hoog S."/>
            <person name="Gorbushina A."/>
            <person name="Stielow B."/>
            <person name="Teixiera M."/>
            <person name="Abouelleil A."/>
            <person name="Chapman S.B."/>
            <person name="Priest M."/>
            <person name="Young S.K."/>
            <person name="Wortman J."/>
            <person name="Nusbaum C."/>
            <person name="Birren B."/>
        </authorList>
    </citation>
    <scope>NUCLEOTIDE SEQUENCE [LARGE SCALE GENOMIC DNA]</scope>
    <source>
        <strain evidence="2 3">CBS 102226</strain>
    </source>
</reference>
<proteinExistence type="predicted"/>
<name>A0A0D2K7U4_9EURO</name>
<feature type="transmembrane region" description="Helical" evidence="1">
    <location>
        <begin position="513"/>
        <end position="536"/>
    </location>
</feature>
<keyword evidence="1" id="KW-0472">Membrane</keyword>
<evidence type="ECO:0000256" key="1">
    <source>
        <dbReference type="SAM" id="Phobius"/>
    </source>
</evidence>
<dbReference type="VEuPathDB" id="FungiDB:Z520_02276"/>